<dbReference type="SUPFAM" id="SSF81901">
    <property type="entry name" value="HCP-like"/>
    <property type="match status" value="1"/>
</dbReference>
<gene>
    <name evidence="1" type="ORF">SAMN02746062_02240</name>
</gene>
<evidence type="ECO:0000313" key="2">
    <source>
        <dbReference type="Proteomes" id="UP000219669"/>
    </source>
</evidence>
<dbReference type="Proteomes" id="UP000219669">
    <property type="component" value="Unassembled WGS sequence"/>
</dbReference>
<dbReference type="OrthoDB" id="8610392at2"/>
<organism evidence="1 2">
    <name type="scientific">Alysiella filiformis DSM 16848</name>
    <dbReference type="NCBI Taxonomy" id="1120981"/>
    <lineage>
        <taxon>Bacteria</taxon>
        <taxon>Pseudomonadati</taxon>
        <taxon>Pseudomonadota</taxon>
        <taxon>Betaproteobacteria</taxon>
        <taxon>Neisseriales</taxon>
        <taxon>Neisseriaceae</taxon>
        <taxon>Alysiella</taxon>
    </lineage>
</organism>
<dbReference type="InterPro" id="IPR052748">
    <property type="entry name" value="ISR_Activator"/>
</dbReference>
<dbReference type="RefSeq" id="WP_097115184.1">
    <property type="nucleotide sequence ID" value="NZ_CP083931.1"/>
</dbReference>
<sequence length="443" mass="49755">MQQHANTYESSTHPLHYADNTLAQRGDVVLYLHEEEGRITEAQIMRVWDCIYYQDGLPIGVVLVDAESRRDALPEFETFTVKNHFGEETKYFRGKLTVSQEKIAGHLSPLFRLGRYARLWNPESKLTSMQPLDTTIPYPEPEDLYDEFIQQTVYERAEVGNPYCLFAAGLWKRKAFYPHQALQFFQAAAQQNFAAAWLELGLAYEGSDLLERNPSKAVACFRHAMELGSPLAAYRLARACITGDGIVQSDEAAIACLKTALDGKIMAAALDLGIYLRTGTFNHLRLKNSPYRLIPHILPKHREAAKLFALAAQTPWKNAAVAKFYLAECYRAGDGVKAHAEHALLLYKEAIRTGDIAQEEIQTACYYTGNTARLQAAVENDGNPHAAYLLGKMLWNGERADKDRTAGKRYLKLASESGHECAAAAVELLQQKEDTSWAFSRKK</sequence>
<name>A0A286EPI7_9NEIS</name>
<reference evidence="1 2" key="1">
    <citation type="submission" date="2017-09" db="EMBL/GenBank/DDBJ databases">
        <authorList>
            <person name="Ehlers B."/>
            <person name="Leendertz F.H."/>
        </authorList>
    </citation>
    <scope>NUCLEOTIDE SEQUENCE [LARGE SCALE GENOMIC DNA]</scope>
    <source>
        <strain evidence="1 2">DSM 16848</strain>
    </source>
</reference>
<dbReference type="InterPro" id="IPR006597">
    <property type="entry name" value="Sel1-like"/>
</dbReference>
<dbReference type="SMART" id="SM00671">
    <property type="entry name" value="SEL1"/>
    <property type="match status" value="5"/>
</dbReference>
<dbReference type="InterPro" id="IPR011990">
    <property type="entry name" value="TPR-like_helical_dom_sf"/>
</dbReference>
<protein>
    <submittedName>
        <fullName evidence="1">TPR repeat</fullName>
    </submittedName>
</protein>
<dbReference type="EMBL" id="OCNF01000032">
    <property type="protein sequence ID" value="SOD72851.1"/>
    <property type="molecule type" value="Genomic_DNA"/>
</dbReference>
<accession>A0A286EPI7</accession>
<dbReference type="PANTHER" id="PTHR45011">
    <property type="entry name" value="DAP3-BINDING CELL DEATH ENHANCER 1"/>
    <property type="match status" value="1"/>
</dbReference>
<dbReference type="Gene3D" id="1.25.40.10">
    <property type="entry name" value="Tetratricopeptide repeat domain"/>
    <property type="match status" value="2"/>
</dbReference>
<dbReference type="Pfam" id="PF08238">
    <property type="entry name" value="Sel1"/>
    <property type="match status" value="5"/>
</dbReference>
<evidence type="ECO:0000313" key="1">
    <source>
        <dbReference type="EMBL" id="SOD72851.1"/>
    </source>
</evidence>
<dbReference type="PANTHER" id="PTHR45011:SF1">
    <property type="entry name" value="DAP3-BINDING CELL DEATH ENHANCER 1"/>
    <property type="match status" value="1"/>
</dbReference>
<dbReference type="AlphaFoldDB" id="A0A286EPI7"/>
<keyword evidence="2" id="KW-1185">Reference proteome</keyword>
<proteinExistence type="predicted"/>